<reference evidence="2" key="1">
    <citation type="journal article" date="2024" name="IScience">
        <title>Strigolactones Initiate the Formation of Haustorium-like Structures in Castilleja.</title>
        <authorList>
            <person name="Buerger M."/>
            <person name="Peterson D."/>
            <person name="Chory J."/>
        </authorList>
    </citation>
    <scope>NUCLEOTIDE SEQUENCE [LARGE SCALE GENOMIC DNA]</scope>
</reference>
<protein>
    <recommendedName>
        <fullName evidence="3">Transposase</fullName>
    </recommendedName>
</protein>
<dbReference type="Proteomes" id="UP001632038">
    <property type="component" value="Unassembled WGS sequence"/>
</dbReference>
<gene>
    <name evidence="1" type="ORF">CASFOL_002232</name>
</gene>
<dbReference type="AlphaFoldDB" id="A0ABD3EDW0"/>
<keyword evidence="2" id="KW-1185">Reference proteome</keyword>
<sequence length="48" mass="5120">MRTIVRERISLGQSGVAAKVASLAGERARVDNGCEWKRGRETSASAMG</sequence>
<evidence type="ECO:0008006" key="3">
    <source>
        <dbReference type="Google" id="ProtNLM"/>
    </source>
</evidence>
<accession>A0ABD3EDW0</accession>
<name>A0ABD3EDW0_9LAMI</name>
<dbReference type="EMBL" id="JAVIJP010000005">
    <property type="protein sequence ID" value="KAL3652551.1"/>
    <property type="molecule type" value="Genomic_DNA"/>
</dbReference>
<evidence type="ECO:0000313" key="1">
    <source>
        <dbReference type="EMBL" id="KAL3652551.1"/>
    </source>
</evidence>
<comment type="caution">
    <text evidence="1">The sequence shown here is derived from an EMBL/GenBank/DDBJ whole genome shotgun (WGS) entry which is preliminary data.</text>
</comment>
<proteinExistence type="predicted"/>
<organism evidence="1 2">
    <name type="scientific">Castilleja foliolosa</name>
    <dbReference type="NCBI Taxonomy" id="1961234"/>
    <lineage>
        <taxon>Eukaryota</taxon>
        <taxon>Viridiplantae</taxon>
        <taxon>Streptophyta</taxon>
        <taxon>Embryophyta</taxon>
        <taxon>Tracheophyta</taxon>
        <taxon>Spermatophyta</taxon>
        <taxon>Magnoliopsida</taxon>
        <taxon>eudicotyledons</taxon>
        <taxon>Gunneridae</taxon>
        <taxon>Pentapetalae</taxon>
        <taxon>asterids</taxon>
        <taxon>lamiids</taxon>
        <taxon>Lamiales</taxon>
        <taxon>Orobanchaceae</taxon>
        <taxon>Pedicularideae</taxon>
        <taxon>Castillejinae</taxon>
        <taxon>Castilleja</taxon>
    </lineage>
</organism>
<evidence type="ECO:0000313" key="2">
    <source>
        <dbReference type="Proteomes" id="UP001632038"/>
    </source>
</evidence>